<protein>
    <recommendedName>
        <fullName evidence="3">Potassium channel domain-containing protein</fullName>
    </recommendedName>
</protein>
<reference evidence="4 5" key="1">
    <citation type="submission" date="2018-06" db="EMBL/GenBank/DDBJ databases">
        <title>The complete genome sequence of a nosiheptide producer Streptomyces actuosus ATCC 25421: deducing the ability of producing a new class III lantibiotics.</title>
        <authorList>
            <person name="Liu W."/>
            <person name="Sun F."/>
            <person name="Hu Y."/>
        </authorList>
    </citation>
    <scope>NUCLEOTIDE SEQUENCE [LARGE SCALE GENOMIC DNA]</scope>
    <source>
        <strain evidence="4 5">ATCC 25421</strain>
    </source>
</reference>
<evidence type="ECO:0000256" key="1">
    <source>
        <dbReference type="SAM" id="MobiDB-lite"/>
    </source>
</evidence>
<evidence type="ECO:0000256" key="2">
    <source>
        <dbReference type="SAM" id="Phobius"/>
    </source>
</evidence>
<feature type="transmembrane region" description="Helical" evidence="2">
    <location>
        <begin position="29"/>
        <end position="46"/>
    </location>
</feature>
<dbReference type="Pfam" id="PF07885">
    <property type="entry name" value="Ion_trans_2"/>
    <property type="match status" value="1"/>
</dbReference>
<dbReference type="Proteomes" id="UP000247634">
    <property type="component" value="Chromosome"/>
</dbReference>
<feature type="transmembrane region" description="Helical" evidence="2">
    <location>
        <begin position="154"/>
        <end position="174"/>
    </location>
</feature>
<dbReference type="SUPFAM" id="SSF81324">
    <property type="entry name" value="Voltage-gated potassium channels"/>
    <property type="match status" value="1"/>
</dbReference>
<accession>A0A2U9PDV1</accession>
<feature type="region of interest" description="Disordered" evidence="1">
    <location>
        <begin position="1"/>
        <end position="24"/>
    </location>
</feature>
<keyword evidence="5" id="KW-1185">Reference proteome</keyword>
<evidence type="ECO:0000313" key="5">
    <source>
        <dbReference type="Proteomes" id="UP000247634"/>
    </source>
</evidence>
<keyword evidence="2" id="KW-0472">Membrane</keyword>
<feature type="transmembrane region" description="Helical" evidence="2">
    <location>
        <begin position="124"/>
        <end position="142"/>
    </location>
</feature>
<proteinExistence type="predicted"/>
<feature type="domain" description="Potassium channel" evidence="3">
    <location>
        <begin position="98"/>
        <end position="178"/>
    </location>
</feature>
<sequence length="191" mass="20347">MTGAAGLPRVNGSPRSPGPLPGSGRTGQVAAAVLLVAVAVAGYFLLPLHRLGPERPVLSWSLFCTTLGMIGALILRQIREVLLDRPGTRPGILLPLLVCVSVLVFAGAYYVLARRPGEITGIRTRLDALYFTLVTLATIGYGDITPQGQSARGVTVVQILYNFVFLTAAATALSRRVRRAVETRHGSREDS</sequence>
<dbReference type="InterPro" id="IPR013099">
    <property type="entry name" value="K_chnl_dom"/>
</dbReference>
<feature type="transmembrane region" description="Helical" evidence="2">
    <location>
        <begin position="90"/>
        <end position="112"/>
    </location>
</feature>
<dbReference type="Gene3D" id="1.10.287.70">
    <property type="match status" value="1"/>
</dbReference>
<gene>
    <name evidence="4" type="ORF">DMT42_35960</name>
</gene>
<evidence type="ECO:0000313" key="4">
    <source>
        <dbReference type="EMBL" id="AWT47966.1"/>
    </source>
</evidence>
<keyword evidence="2" id="KW-1133">Transmembrane helix</keyword>
<organism evidence="4 5">
    <name type="scientific">Streptomyces actuosus</name>
    <dbReference type="NCBI Taxonomy" id="1885"/>
    <lineage>
        <taxon>Bacteria</taxon>
        <taxon>Bacillati</taxon>
        <taxon>Actinomycetota</taxon>
        <taxon>Actinomycetes</taxon>
        <taxon>Kitasatosporales</taxon>
        <taxon>Streptomycetaceae</taxon>
        <taxon>Streptomyces</taxon>
    </lineage>
</organism>
<dbReference type="AlphaFoldDB" id="A0A2U9PDV1"/>
<dbReference type="EMBL" id="CP029788">
    <property type="protein sequence ID" value="AWT47966.1"/>
    <property type="molecule type" value="Genomic_DNA"/>
</dbReference>
<name>A0A2U9PDV1_STRAS</name>
<dbReference type="KEGG" id="sact:DMT42_35960"/>
<evidence type="ECO:0000259" key="3">
    <source>
        <dbReference type="Pfam" id="PF07885"/>
    </source>
</evidence>
<feature type="transmembrane region" description="Helical" evidence="2">
    <location>
        <begin position="58"/>
        <end position="78"/>
    </location>
</feature>
<dbReference type="OrthoDB" id="9799090at2"/>
<keyword evidence="2" id="KW-0812">Transmembrane</keyword>